<dbReference type="AlphaFoldDB" id="A0A5B0WPW8"/>
<evidence type="ECO:0000256" key="1">
    <source>
        <dbReference type="SAM" id="SignalP"/>
    </source>
</evidence>
<dbReference type="Pfam" id="PF04366">
    <property type="entry name" value="Ysc84"/>
    <property type="match status" value="1"/>
</dbReference>
<dbReference type="InterPro" id="IPR051702">
    <property type="entry name" value="SH3_domain_YSC84-like"/>
</dbReference>
<organism evidence="3 4">
    <name type="scientific">Pseudohalioglobus sediminis</name>
    <dbReference type="NCBI Taxonomy" id="2606449"/>
    <lineage>
        <taxon>Bacteria</taxon>
        <taxon>Pseudomonadati</taxon>
        <taxon>Pseudomonadota</taxon>
        <taxon>Gammaproteobacteria</taxon>
        <taxon>Cellvibrionales</taxon>
        <taxon>Halieaceae</taxon>
        <taxon>Pseudohalioglobus</taxon>
    </lineage>
</organism>
<reference evidence="3 4" key="1">
    <citation type="submission" date="2019-09" db="EMBL/GenBank/DDBJ databases">
        <authorList>
            <person name="Chen X.-Y."/>
        </authorList>
    </citation>
    <scope>NUCLEOTIDE SEQUENCE [LARGE SCALE GENOMIC DNA]</scope>
    <source>
        <strain evidence="3 4">NY5</strain>
    </source>
</reference>
<dbReference type="GO" id="GO:0035091">
    <property type="term" value="F:phosphatidylinositol binding"/>
    <property type="evidence" value="ECO:0007669"/>
    <property type="project" value="TreeGrafter"/>
</dbReference>
<feature type="signal peptide" evidence="1">
    <location>
        <begin position="1"/>
        <end position="26"/>
    </location>
</feature>
<name>A0A5B0WPW8_9GAMM</name>
<evidence type="ECO:0000313" key="4">
    <source>
        <dbReference type="Proteomes" id="UP000323708"/>
    </source>
</evidence>
<sequence>MTMATYRQILALLCLALALVSQSLRADSVEQINSGSSTALDALQSHVEGTDKLINTAAGVLVFPDIVKLGFGVGGEYGEGVLLVDDEPQSYYATSGASFGLQLGAQIKSKVIVFRTDEALAAFRKNRGWEVGVDTSVALFNAGGGATFSTREFDKPVVAFIFSNEGLMANLTLEGSKITRLAR</sequence>
<gene>
    <name evidence="3" type="ORF">F0M18_17420</name>
</gene>
<evidence type="ECO:0000313" key="3">
    <source>
        <dbReference type="EMBL" id="KAA1188983.1"/>
    </source>
</evidence>
<dbReference type="RefSeq" id="WP_149612745.1">
    <property type="nucleotide sequence ID" value="NZ_VTUX01000009.1"/>
</dbReference>
<accession>A0A5B0WPW8</accession>
<evidence type="ECO:0000259" key="2">
    <source>
        <dbReference type="Pfam" id="PF04366"/>
    </source>
</evidence>
<dbReference type="InterPro" id="IPR007461">
    <property type="entry name" value="Ysc84_actin-binding"/>
</dbReference>
<feature type="chain" id="PRO_5022698444" description="Ysc84 actin-binding domain-containing protein" evidence="1">
    <location>
        <begin position="27"/>
        <end position="183"/>
    </location>
</feature>
<protein>
    <recommendedName>
        <fullName evidence="2">Ysc84 actin-binding domain-containing protein</fullName>
    </recommendedName>
</protein>
<dbReference type="EMBL" id="VTUX01000009">
    <property type="protein sequence ID" value="KAA1188983.1"/>
    <property type="molecule type" value="Genomic_DNA"/>
</dbReference>
<dbReference type="Proteomes" id="UP000323708">
    <property type="component" value="Unassembled WGS sequence"/>
</dbReference>
<proteinExistence type="predicted"/>
<comment type="caution">
    <text evidence="3">The sequence shown here is derived from an EMBL/GenBank/DDBJ whole genome shotgun (WGS) entry which is preliminary data.</text>
</comment>
<keyword evidence="4" id="KW-1185">Reference proteome</keyword>
<feature type="domain" description="Ysc84 actin-binding" evidence="2">
    <location>
        <begin position="96"/>
        <end position="179"/>
    </location>
</feature>
<dbReference type="PANTHER" id="PTHR15629:SF2">
    <property type="entry name" value="SH3 DOMAIN-CONTAINING YSC84-LIKE PROTEIN 1"/>
    <property type="match status" value="1"/>
</dbReference>
<keyword evidence="1" id="KW-0732">Signal</keyword>
<dbReference type="PANTHER" id="PTHR15629">
    <property type="entry name" value="SH3YL1 PROTEIN"/>
    <property type="match status" value="1"/>
</dbReference>